<feature type="compositionally biased region" description="Acidic residues" evidence="1">
    <location>
        <begin position="124"/>
        <end position="135"/>
    </location>
</feature>
<feature type="compositionally biased region" description="Acidic residues" evidence="1">
    <location>
        <begin position="153"/>
        <end position="199"/>
    </location>
</feature>
<dbReference type="AlphaFoldDB" id="A0A6C0BS16"/>
<dbReference type="EMBL" id="MN739233">
    <property type="protein sequence ID" value="QHS94772.1"/>
    <property type="molecule type" value="Genomic_DNA"/>
</dbReference>
<accession>A0A6C0BS16</accession>
<protein>
    <submittedName>
        <fullName evidence="2">Uncharacterized protein</fullName>
    </submittedName>
</protein>
<name>A0A6C0BS16_9ZZZZ</name>
<evidence type="ECO:0000256" key="1">
    <source>
        <dbReference type="SAM" id="MobiDB-lite"/>
    </source>
</evidence>
<feature type="region of interest" description="Disordered" evidence="1">
    <location>
        <begin position="124"/>
        <end position="214"/>
    </location>
</feature>
<reference evidence="2" key="1">
    <citation type="journal article" date="2020" name="Nature">
        <title>Giant virus diversity and host interactions through global metagenomics.</title>
        <authorList>
            <person name="Schulz F."/>
            <person name="Roux S."/>
            <person name="Paez-Espino D."/>
            <person name="Jungbluth S."/>
            <person name="Walsh D.A."/>
            <person name="Denef V.J."/>
            <person name="McMahon K.D."/>
            <person name="Konstantinidis K.T."/>
            <person name="Eloe-Fadrosh E.A."/>
            <person name="Kyrpides N.C."/>
            <person name="Woyke T."/>
        </authorList>
    </citation>
    <scope>NUCLEOTIDE SEQUENCE</scope>
    <source>
        <strain evidence="2">GVMAG-M-3300018428-16</strain>
    </source>
</reference>
<feature type="compositionally biased region" description="Basic and acidic residues" evidence="1">
    <location>
        <begin position="141"/>
        <end position="152"/>
    </location>
</feature>
<evidence type="ECO:0000313" key="2">
    <source>
        <dbReference type="EMBL" id="QHS94772.1"/>
    </source>
</evidence>
<organism evidence="2">
    <name type="scientific">viral metagenome</name>
    <dbReference type="NCBI Taxonomy" id="1070528"/>
    <lineage>
        <taxon>unclassified sequences</taxon>
        <taxon>metagenomes</taxon>
        <taxon>organismal metagenomes</taxon>
    </lineage>
</organism>
<sequence length="214" mass="24998">MDLNIVVVETNGNLKKTLFKNFNEDNLYKKCNLKKPDDFEKKTEWNVKIDGTKYNITLFAKEKGRANNENKYDFPPPVDQTLYFGNCVLFAKNIDGDYIDLDIELWNKIYEKLFGGFESLDATATEDENEEDELENIPAEMKSKEGYLKDDFIVDDDEPDEEADDDNEEESWDDDEEDDDDDEDDEEDEGDDEMFDELGSELSVECYDYSDDEM</sequence>
<proteinExistence type="predicted"/>